<dbReference type="PANTHER" id="PTHR48182">
    <property type="entry name" value="PROTEIN SERAC1"/>
    <property type="match status" value="1"/>
</dbReference>
<dbReference type="EMBL" id="JOWA01000033">
    <property type="protein sequence ID" value="KEZ46312.1"/>
    <property type="molecule type" value="Genomic_DNA"/>
</dbReference>
<accession>A0A084GG50</accession>
<dbReference type="GO" id="GO:0016020">
    <property type="term" value="C:membrane"/>
    <property type="evidence" value="ECO:0007669"/>
    <property type="project" value="UniProtKB-SubCell"/>
</dbReference>
<evidence type="ECO:0000313" key="9">
    <source>
        <dbReference type="Proteomes" id="UP000028545"/>
    </source>
</evidence>
<dbReference type="GeneID" id="27718759"/>
<dbReference type="HOGENOM" id="CLU_000288_182_2_1"/>
<evidence type="ECO:0000256" key="7">
    <source>
        <dbReference type="SAM" id="MobiDB-lite"/>
    </source>
</evidence>
<dbReference type="RefSeq" id="XP_016646111.1">
    <property type="nucleotide sequence ID" value="XM_016783345.1"/>
</dbReference>
<keyword evidence="4" id="KW-0256">Endoplasmic reticulum</keyword>
<dbReference type="InterPro" id="IPR052374">
    <property type="entry name" value="SERAC1"/>
</dbReference>
<evidence type="ECO:0000256" key="3">
    <source>
        <dbReference type="ARBA" id="ARBA00004370"/>
    </source>
</evidence>
<keyword evidence="9" id="KW-1185">Reference proteome</keyword>
<dbReference type="Gene3D" id="3.40.50.1820">
    <property type="entry name" value="alpha/beta hydrolase"/>
    <property type="match status" value="1"/>
</dbReference>
<comment type="subcellular location">
    <subcellularLocation>
        <location evidence="2">Endoplasmic reticulum</location>
    </subcellularLocation>
    <subcellularLocation>
        <location evidence="3">Membrane</location>
    </subcellularLocation>
    <subcellularLocation>
        <location evidence="1">Mitochondrion</location>
    </subcellularLocation>
</comment>
<dbReference type="InterPro" id="IPR029058">
    <property type="entry name" value="AB_hydrolase_fold"/>
</dbReference>
<dbReference type="PANTHER" id="PTHR48182:SF2">
    <property type="entry name" value="PROTEIN SERAC1"/>
    <property type="match status" value="1"/>
</dbReference>
<dbReference type="KEGG" id="sapo:SAPIO_CDS0607"/>
<proteinExistence type="predicted"/>
<dbReference type="VEuPathDB" id="FungiDB:SAPIO_CDS0607"/>
<evidence type="ECO:0000313" key="8">
    <source>
        <dbReference type="EMBL" id="KEZ46312.1"/>
    </source>
</evidence>
<evidence type="ECO:0000256" key="5">
    <source>
        <dbReference type="ARBA" id="ARBA00023128"/>
    </source>
</evidence>
<evidence type="ECO:0008006" key="10">
    <source>
        <dbReference type="Google" id="ProtNLM"/>
    </source>
</evidence>
<reference evidence="8 9" key="1">
    <citation type="journal article" date="2014" name="Genome Announc.">
        <title>Draft genome sequence of the pathogenic fungus Scedosporium apiospermum.</title>
        <authorList>
            <person name="Vandeputte P."/>
            <person name="Ghamrawi S."/>
            <person name="Rechenmann M."/>
            <person name="Iltis A."/>
            <person name="Giraud S."/>
            <person name="Fleury M."/>
            <person name="Thornton C."/>
            <person name="Delhaes L."/>
            <person name="Meyer W."/>
            <person name="Papon N."/>
            <person name="Bouchara J.P."/>
        </authorList>
    </citation>
    <scope>NUCLEOTIDE SEQUENCE [LARGE SCALE GENOMIC DNA]</scope>
    <source>
        <strain evidence="8 9">IHEM 14462</strain>
    </source>
</reference>
<dbReference type="OrthoDB" id="7464126at2759"/>
<organism evidence="8 9">
    <name type="scientific">Pseudallescheria apiosperma</name>
    <name type="common">Scedosporium apiospermum</name>
    <dbReference type="NCBI Taxonomy" id="563466"/>
    <lineage>
        <taxon>Eukaryota</taxon>
        <taxon>Fungi</taxon>
        <taxon>Dikarya</taxon>
        <taxon>Ascomycota</taxon>
        <taxon>Pezizomycotina</taxon>
        <taxon>Sordariomycetes</taxon>
        <taxon>Hypocreomycetidae</taxon>
        <taxon>Microascales</taxon>
        <taxon>Microascaceae</taxon>
        <taxon>Scedosporium</taxon>
    </lineage>
</organism>
<comment type="caution">
    <text evidence="8">The sequence shown here is derived from an EMBL/GenBank/DDBJ whole genome shotgun (WGS) entry which is preliminary data.</text>
</comment>
<dbReference type="SUPFAM" id="SSF53474">
    <property type="entry name" value="alpha/beta-Hydrolases"/>
    <property type="match status" value="1"/>
</dbReference>
<dbReference type="Proteomes" id="UP000028545">
    <property type="component" value="Unassembled WGS sequence"/>
</dbReference>
<feature type="region of interest" description="Disordered" evidence="7">
    <location>
        <begin position="37"/>
        <end position="72"/>
    </location>
</feature>
<keyword evidence="5" id="KW-0496">Mitochondrion</keyword>
<dbReference type="GO" id="GO:0005783">
    <property type="term" value="C:endoplasmic reticulum"/>
    <property type="evidence" value="ECO:0007669"/>
    <property type="project" value="UniProtKB-SubCell"/>
</dbReference>
<dbReference type="OMA" id="PRKFFES"/>
<gene>
    <name evidence="8" type="ORF">SAPIO_CDS0607</name>
</gene>
<protein>
    <recommendedName>
        <fullName evidence="10">DUF676 domain-containing protein</fullName>
    </recommendedName>
</protein>
<keyword evidence="6" id="KW-0472">Membrane</keyword>
<evidence type="ECO:0000256" key="4">
    <source>
        <dbReference type="ARBA" id="ARBA00022824"/>
    </source>
</evidence>
<dbReference type="AlphaFoldDB" id="A0A084GG50"/>
<evidence type="ECO:0000256" key="1">
    <source>
        <dbReference type="ARBA" id="ARBA00004173"/>
    </source>
</evidence>
<dbReference type="GO" id="GO:0005739">
    <property type="term" value="C:mitochondrion"/>
    <property type="evidence" value="ECO:0007669"/>
    <property type="project" value="UniProtKB-SubCell"/>
</dbReference>
<evidence type="ECO:0000256" key="6">
    <source>
        <dbReference type="ARBA" id="ARBA00023136"/>
    </source>
</evidence>
<name>A0A084GG50_PSEDA</name>
<evidence type="ECO:0000256" key="2">
    <source>
        <dbReference type="ARBA" id="ARBA00004240"/>
    </source>
</evidence>
<sequence>MELKNGLNEVYTPASDVKSIAIIIFVHGLFGHPQKTWTGKCRNRSKSSLRRESGTKPALNGPQGETLPIPTSRSRNNSEFVFWPKDLLPDALPNVRIYSWGYDADIWKLMSSVGLNTVHRHARNLLNDLAALRDELEDRKLPLIFVAHNLGGLVVKDALNQSAGEVGNKRLGDILPATFGVCFLGTPHRGSKAASILRKVCRVTEIFAGQRANTQLLRALEKNSETLERLTKGFYDTLKKHEGLQIFSFLEEREVRKFGVISIVIVDPDSAQVGHGSEETGSIPANNWEMVRFTSTRDTGFVRIKNVLNRWVGEIQSAATRKF</sequence>